<name>A0A0L0NPY1_CANAR</name>
<protein>
    <submittedName>
        <fullName evidence="1">40s ribosomal protein s22</fullName>
    </submittedName>
</protein>
<dbReference type="EMBL" id="LGST01000057">
    <property type="protein sequence ID" value="KND96222.1"/>
    <property type="molecule type" value="Genomic_DNA"/>
</dbReference>
<keyword evidence="1" id="KW-0689">Ribosomal protein</keyword>
<comment type="caution">
    <text evidence="1">The sequence shown here is derived from an EMBL/GenBank/DDBJ whole genome shotgun (WGS) entry which is preliminary data.</text>
</comment>
<dbReference type="Proteomes" id="UP000037122">
    <property type="component" value="Unassembled WGS sequence"/>
</dbReference>
<proteinExistence type="predicted"/>
<sequence length="101" mass="11330">MLSSGLLVVHDTSRSSQDNITELSSRQQVVSPSLNILNLDVKSWGNDTTLVQSTSQLNNNLTRSVVINVFKLTNVALMLVTLPHEQRKVLVEIRMSRKSKR</sequence>
<evidence type="ECO:0000313" key="1">
    <source>
        <dbReference type="EMBL" id="KND96222.1"/>
    </source>
</evidence>
<accession>A0A0L0NPY1</accession>
<keyword evidence="1" id="KW-0687">Ribonucleoprotein</keyword>
<evidence type="ECO:0000313" key="2">
    <source>
        <dbReference type="Proteomes" id="UP000037122"/>
    </source>
</evidence>
<reference evidence="2" key="1">
    <citation type="journal article" date="2015" name="BMC Genomics">
        <title>Draft genome of a commonly misdiagnosed multidrug resistant pathogen Candida auris.</title>
        <authorList>
            <person name="Chatterjee S."/>
            <person name="Alampalli S.V."/>
            <person name="Nageshan R.K."/>
            <person name="Chettiar S.T."/>
            <person name="Joshi S."/>
            <person name="Tatu U.S."/>
        </authorList>
    </citation>
    <scope>NUCLEOTIDE SEQUENCE [LARGE SCALE GENOMIC DNA]</scope>
    <source>
        <strain evidence="2">6684</strain>
    </source>
</reference>
<gene>
    <name evidence="1" type="ORF">QG37_07349</name>
</gene>
<dbReference type="VEuPathDB" id="FungiDB:QG37_07349"/>
<dbReference type="AlphaFoldDB" id="A0A0L0NPY1"/>
<dbReference type="GO" id="GO:0005840">
    <property type="term" value="C:ribosome"/>
    <property type="evidence" value="ECO:0007669"/>
    <property type="project" value="UniProtKB-KW"/>
</dbReference>
<organism evidence="1 2">
    <name type="scientific">Candidozyma auris</name>
    <name type="common">Yeast</name>
    <name type="synonym">Candida auris</name>
    <dbReference type="NCBI Taxonomy" id="498019"/>
    <lineage>
        <taxon>Eukaryota</taxon>
        <taxon>Fungi</taxon>
        <taxon>Dikarya</taxon>
        <taxon>Ascomycota</taxon>
        <taxon>Saccharomycotina</taxon>
        <taxon>Pichiomycetes</taxon>
        <taxon>Metschnikowiaceae</taxon>
        <taxon>Candidozyma</taxon>
    </lineage>
</organism>